<dbReference type="Proteomes" id="UP000446348">
    <property type="component" value="Unassembled WGS sequence"/>
</dbReference>
<reference evidence="2 3" key="1">
    <citation type="submission" date="2018-08" db="EMBL/GenBank/DDBJ databases">
        <title>Murine metabolic-syndrome-specific gut microbial biobank.</title>
        <authorList>
            <person name="Liu C."/>
        </authorList>
    </citation>
    <scope>NUCLEOTIDE SEQUENCE [LARGE SCALE GENOMIC DNA]</scope>
    <source>
        <strain evidence="2 3">X69</strain>
    </source>
</reference>
<comment type="caution">
    <text evidence="2">The sequence shown here is derived from an EMBL/GenBank/DDBJ whole genome shotgun (WGS) entry which is preliminary data.</text>
</comment>
<dbReference type="AlphaFoldDB" id="A0A845RRS1"/>
<gene>
    <name evidence="2" type="ORF">D3Z39_15945</name>
</gene>
<accession>A0A845RRS1</accession>
<name>A0A845RRS1_9FIRM</name>
<sequence>MYFLFNRKPMKFLSSISSCFAVSSWENLTTICRLLNCQPEDILEYTPEEEPQS</sequence>
<evidence type="ECO:0000313" key="2">
    <source>
        <dbReference type="EMBL" id="NBI80322.1"/>
    </source>
</evidence>
<feature type="domain" description="HTH cro/C1-type" evidence="1">
    <location>
        <begin position="24"/>
        <end position="48"/>
    </location>
</feature>
<proteinExistence type="predicted"/>
<dbReference type="InterPro" id="IPR001387">
    <property type="entry name" value="Cro/C1-type_HTH"/>
</dbReference>
<dbReference type="EMBL" id="QXWZ01000044">
    <property type="protein sequence ID" value="NBI80322.1"/>
    <property type="molecule type" value="Genomic_DNA"/>
</dbReference>
<evidence type="ECO:0000313" key="3">
    <source>
        <dbReference type="Proteomes" id="UP000446348"/>
    </source>
</evidence>
<dbReference type="Pfam" id="PF13443">
    <property type="entry name" value="HTH_26"/>
    <property type="match status" value="1"/>
</dbReference>
<evidence type="ECO:0000259" key="1">
    <source>
        <dbReference type="Pfam" id="PF13443"/>
    </source>
</evidence>
<protein>
    <submittedName>
        <fullName evidence="2">XRE family transcriptional regulator</fullName>
    </submittedName>
</protein>
<organism evidence="2 3">
    <name type="scientific">Anaerotruncus colihominis</name>
    <dbReference type="NCBI Taxonomy" id="169435"/>
    <lineage>
        <taxon>Bacteria</taxon>
        <taxon>Bacillati</taxon>
        <taxon>Bacillota</taxon>
        <taxon>Clostridia</taxon>
        <taxon>Eubacteriales</taxon>
        <taxon>Oscillospiraceae</taxon>
        <taxon>Anaerotruncus</taxon>
    </lineage>
</organism>